<organism evidence="2 3">
    <name type="scientific">Coemansia erecta</name>
    <dbReference type="NCBI Taxonomy" id="147472"/>
    <lineage>
        <taxon>Eukaryota</taxon>
        <taxon>Fungi</taxon>
        <taxon>Fungi incertae sedis</taxon>
        <taxon>Zoopagomycota</taxon>
        <taxon>Kickxellomycotina</taxon>
        <taxon>Kickxellomycetes</taxon>
        <taxon>Kickxellales</taxon>
        <taxon>Kickxellaceae</taxon>
        <taxon>Coemansia</taxon>
    </lineage>
</organism>
<dbReference type="EMBL" id="JANBOJ010000671">
    <property type="protein sequence ID" value="KAJ1718763.1"/>
    <property type="molecule type" value="Genomic_DNA"/>
</dbReference>
<dbReference type="Pfam" id="PF08238">
    <property type="entry name" value="Sel1"/>
    <property type="match status" value="4"/>
</dbReference>
<evidence type="ECO:0000313" key="2">
    <source>
        <dbReference type="EMBL" id="KAJ1718763.1"/>
    </source>
</evidence>
<comment type="caution">
    <text evidence="2">The sequence shown here is derived from an EMBL/GenBank/DDBJ whole genome shotgun (WGS) entry which is preliminary data.</text>
</comment>
<dbReference type="AlphaFoldDB" id="A0A9W7XUN8"/>
<dbReference type="InterPro" id="IPR006597">
    <property type="entry name" value="Sel1-like"/>
</dbReference>
<evidence type="ECO:0000313" key="3">
    <source>
        <dbReference type="Proteomes" id="UP001149813"/>
    </source>
</evidence>
<evidence type="ECO:0000256" key="1">
    <source>
        <dbReference type="ARBA" id="ARBA00038101"/>
    </source>
</evidence>
<dbReference type="SUPFAM" id="SSF81901">
    <property type="entry name" value="HCP-like"/>
    <property type="match status" value="2"/>
</dbReference>
<dbReference type="Gene3D" id="1.25.40.10">
    <property type="entry name" value="Tetratricopeptide repeat domain"/>
    <property type="match status" value="1"/>
</dbReference>
<comment type="similarity">
    <text evidence="1">Belongs to the sel-1 family.</text>
</comment>
<dbReference type="PANTHER" id="PTHR11102">
    <property type="entry name" value="SEL-1-LIKE PROTEIN"/>
    <property type="match status" value="1"/>
</dbReference>
<reference evidence="2" key="1">
    <citation type="submission" date="2022-07" db="EMBL/GenBank/DDBJ databases">
        <title>Phylogenomic reconstructions and comparative analyses of Kickxellomycotina fungi.</title>
        <authorList>
            <person name="Reynolds N.K."/>
            <person name="Stajich J.E."/>
            <person name="Barry K."/>
            <person name="Grigoriev I.V."/>
            <person name="Crous P."/>
            <person name="Smith M.E."/>
        </authorList>
    </citation>
    <scope>NUCLEOTIDE SEQUENCE</scope>
    <source>
        <strain evidence="2">NBRC 32514</strain>
    </source>
</reference>
<gene>
    <name evidence="2" type="ORF">LPJ53_006327</name>
</gene>
<keyword evidence="3" id="KW-1185">Reference proteome</keyword>
<dbReference type="Proteomes" id="UP001149813">
    <property type="component" value="Unassembled WGS sequence"/>
</dbReference>
<sequence length="410" mass="43723">MALILRRLTKYSGGYATAALRRATSTAAQTPDTRDPQAITVSRQAFTRFAVDATGSSSLIPCTHDLTTLLTSNHVRISPAGLQELSHAFARINTVSAPVGPAMEGWRTQALERFQGDLNDMTRVARVLGRTARNRSLAHALLKVAGEEGHRDALHYYAVLLGARVIRQEGGQTLGSQWIEQLARGGHAMSALALADAGMHRGTPSGVRLAVDWARRAGGMSEAPPVVFRVAEILRRAGEHNEAAAWYERAGRMGVAEAHFALGGMWRDGLLVADKGAERAFGCFERAAMGGVAEAQFNAGVCYMAGTGVPSPSARLAAEYWAMAAAQRFPAAALNLGMLCAAGARGFDRDVRRARAMLDLAVDSAGGQGRVAELARDALRALDGQEPGGVRGAWRRVADGVRRMAGWRQS</sequence>
<name>A0A9W7XUN8_9FUNG</name>
<proteinExistence type="inferred from homology"/>
<dbReference type="OrthoDB" id="2425131at2759"/>
<dbReference type="SMART" id="SM00671">
    <property type="entry name" value="SEL1"/>
    <property type="match status" value="3"/>
</dbReference>
<dbReference type="PANTHER" id="PTHR11102:SF160">
    <property type="entry name" value="ERAD-ASSOCIATED E3 UBIQUITIN-PROTEIN LIGASE COMPONENT HRD3"/>
    <property type="match status" value="1"/>
</dbReference>
<dbReference type="InterPro" id="IPR050767">
    <property type="entry name" value="Sel1_AlgK"/>
</dbReference>
<protein>
    <recommendedName>
        <fullName evidence="4">HCP-like protein</fullName>
    </recommendedName>
</protein>
<accession>A0A9W7XUN8</accession>
<evidence type="ECO:0008006" key="4">
    <source>
        <dbReference type="Google" id="ProtNLM"/>
    </source>
</evidence>
<dbReference type="InterPro" id="IPR011990">
    <property type="entry name" value="TPR-like_helical_dom_sf"/>
</dbReference>